<evidence type="ECO:0000256" key="18">
    <source>
        <dbReference type="PROSITE-ProRule" id="PRU00110"/>
    </source>
</evidence>
<accession>A0A845G512</accession>
<dbReference type="SMART" id="SM00448">
    <property type="entry name" value="REC"/>
    <property type="match status" value="2"/>
</dbReference>
<evidence type="ECO:0000256" key="2">
    <source>
        <dbReference type="ARBA" id="ARBA00004651"/>
    </source>
</evidence>
<dbReference type="SMART" id="SM00387">
    <property type="entry name" value="HATPase_c"/>
    <property type="match status" value="1"/>
</dbReference>
<dbReference type="PROSITE" id="PS50109">
    <property type="entry name" value="HIS_KIN"/>
    <property type="match status" value="1"/>
</dbReference>
<comment type="subcellular location">
    <subcellularLocation>
        <location evidence="2">Cell membrane</location>
        <topology evidence="2">Multi-pass membrane protein</topology>
    </subcellularLocation>
</comment>
<evidence type="ECO:0000259" key="24">
    <source>
        <dbReference type="PROSITE" id="PS50113"/>
    </source>
</evidence>
<dbReference type="RefSeq" id="WP_161098641.1">
    <property type="nucleotide sequence ID" value="NZ_WWCW01000086.1"/>
</dbReference>
<dbReference type="PANTHER" id="PTHR45339:SF1">
    <property type="entry name" value="HYBRID SIGNAL TRANSDUCTION HISTIDINE KINASE J"/>
    <property type="match status" value="1"/>
</dbReference>
<feature type="domain" description="Response regulatory" evidence="22">
    <location>
        <begin position="534"/>
        <end position="651"/>
    </location>
</feature>
<dbReference type="FunFam" id="1.10.287.130:FF:000003">
    <property type="entry name" value="Histidine kinase"/>
    <property type="match status" value="1"/>
</dbReference>
<evidence type="ECO:0000256" key="11">
    <source>
        <dbReference type="ARBA" id="ARBA00022840"/>
    </source>
</evidence>
<dbReference type="InterPro" id="IPR003594">
    <property type="entry name" value="HATPase_dom"/>
</dbReference>
<feature type="modified residue" description="4-aspartylphosphate" evidence="19">
    <location>
        <position position="583"/>
    </location>
</feature>
<dbReference type="SMART" id="SM00091">
    <property type="entry name" value="PAS"/>
    <property type="match status" value="1"/>
</dbReference>
<keyword evidence="7" id="KW-0812">Transmembrane</keyword>
<comment type="function">
    <text evidence="16">Member of the two-component regulatory system BvgS/BvgA. Phosphorylates BvgA via a four-step phosphorelay in response to environmental signals.</text>
</comment>
<dbReference type="EC" id="2.7.13.3" evidence="3"/>
<reference evidence="26 27" key="1">
    <citation type="submission" date="2020-01" db="EMBL/GenBank/DDBJ databases">
        <title>Novel species isolated from a subtropical stream in China.</title>
        <authorList>
            <person name="Lu H."/>
        </authorList>
    </citation>
    <scope>NUCLEOTIDE SEQUENCE [LARGE SCALE GENOMIC DNA]</scope>
    <source>
        <strain evidence="26 27">FT82W</strain>
    </source>
</reference>
<dbReference type="PRINTS" id="PR00344">
    <property type="entry name" value="BCTRLSENSOR"/>
</dbReference>
<evidence type="ECO:0000256" key="5">
    <source>
        <dbReference type="ARBA" id="ARBA00022553"/>
    </source>
</evidence>
<dbReference type="SUPFAM" id="SSF55874">
    <property type="entry name" value="ATPase domain of HSP90 chaperone/DNA topoisomerase II/histidine kinase"/>
    <property type="match status" value="1"/>
</dbReference>
<dbReference type="InterPro" id="IPR000014">
    <property type="entry name" value="PAS"/>
</dbReference>
<evidence type="ECO:0000313" key="26">
    <source>
        <dbReference type="EMBL" id="MYM89753.1"/>
    </source>
</evidence>
<evidence type="ECO:0000256" key="4">
    <source>
        <dbReference type="ARBA" id="ARBA00022475"/>
    </source>
</evidence>
<evidence type="ECO:0000256" key="19">
    <source>
        <dbReference type="PROSITE-ProRule" id="PRU00169"/>
    </source>
</evidence>
<dbReference type="PROSITE" id="PS50894">
    <property type="entry name" value="HPT"/>
    <property type="match status" value="1"/>
</dbReference>
<dbReference type="Pfam" id="PF13426">
    <property type="entry name" value="PAS_9"/>
    <property type="match status" value="1"/>
</dbReference>
<evidence type="ECO:0000313" key="27">
    <source>
        <dbReference type="Proteomes" id="UP000470302"/>
    </source>
</evidence>
<feature type="modified residue" description="Phosphohistidine" evidence="18">
    <location>
        <position position="717"/>
    </location>
</feature>
<feature type="domain" description="PAS" evidence="23">
    <location>
        <begin position="6"/>
        <end position="58"/>
    </location>
</feature>
<protein>
    <recommendedName>
        <fullName evidence="17">Virulence sensor protein BvgS</fullName>
        <ecNumber evidence="3">2.7.13.3</ecNumber>
    </recommendedName>
</protein>
<keyword evidence="13" id="KW-0902">Two-component regulatory system</keyword>
<dbReference type="InterPro" id="IPR003661">
    <property type="entry name" value="HisK_dim/P_dom"/>
</dbReference>
<keyword evidence="4" id="KW-1003">Cell membrane</keyword>
<dbReference type="Proteomes" id="UP000470302">
    <property type="component" value="Unassembled WGS sequence"/>
</dbReference>
<evidence type="ECO:0000256" key="16">
    <source>
        <dbReference type="ARBA" id="ARBA00058004"/>
    </source>
</evidence>
<dbReference type="GO" id="GO:0005886">
    <property type="term" value="C:plasma membrane"/>
    <property type="evidence" value="ECO:0007669"/>
    <property type="project" value="UniProtKB-SubCell"/>
</dbReference>
<dbReference type="PROSITE" id="PS50112">
    <property type="entry name" value="PAS"/>
    <property type="match status" value="1"/>
</dbReference>
<keyword evidence="20" id="KW-0175">Coiled coil</keyword>
<keyword evidence="15" id="KW-0472">Membrane</keyword>
<evidence type="ECO:0000259" key="22">
    <source>
        <dbReference type="PROSITE" id="PS50110"/>
    </source>
</evidence>
<organism evidence="26 27">
    <name type="scientific">Duganella vulcania</name>
    <dbReference type="NCBI Taxonomy" id="2692166"/>
    <lineage>
        <taxon>Bacteria</taxon>
        <taxon>Pseudomonadati</taxon>
        <taxon>Pseudomonadota</taxon>
        <taxon>Betaproteobacteria</taxon>
        <taxon>Burkholderiales</taxon>
        <taxon>Oxalobacteraceae</taxon>
        <taxon>Telluria group</taxon>
        <taxon>Duganella</taxon>
    </lineage>
</organism>
<evidence type="ECO:0000256" key="7">
    <source>
        <dbReference type="ARBA" id="ARBA00022692"/>
    </source>
</evidence>
<keyword evidence="12" id="KW-1133">Transmembrane helix</keyword>
<dbReference type="FunFam" id="3.30.565.10:FF:000010">
    <property type="entry name" value="Sensor histidine kinase RcsC"/>
    <property type="match status" value="1"/>
</dbReference>
<dbReference type="InterPro" id="IPR011006">
    <property type="entry name" value="CheY-like_superfamily"/>
</dbReference>
<feature type="domain" description="Histidine kinase" evidence="21">
    <location>
        <begin position="152"/>
        <end position="373"/>
    </location>
</feature>
<dbReference type="CDD" id="cd16922">
    <property type="entry name" value="HATPase_EvgS-ArcB-TorS-like"/>
    <property type="match status" value="1"/>
</dbReference>
<feature type="domain" description="Response regulatory" evidence="22">
    <location>
        <begin position="394"/>
        <end position="511"/>
    </location>
</feature>
<evidence type="ECO:0000256" key="8">
    <source>
        <dbReference type="ARBA" id="ARBA00022729"/>
    </source>
</evidence>
<evidence type="ECO:0000259" key="25">
    <source>
        <dbReference type="PROSITE" id="PS50894"/>
    </source>
</evidence>
<evidence type="ECO:0000256" key="17">
    <source>
        <dbReference type="ARBA" id="ARBA00070152"/>
    </source>
</evidence>
<evidence type="ECO:0000256" key="20">
    <source>
        <dbReference type="SAM" id="Coils"/>
    </source>
</evidence>
<keyword evidence="9" id="KW-0547">Nucleotide-binding</keyword>
<dbReference type="Pfam" id="PF00512">
    <property type="entry name" value="HisKA"/>
    <property type="match status" value="1"/>
</dbReference>
<evidence type="ECO:0000256" key="13">
    <source>
        <dbReference type="ARBA" id="ARBA00023012"/>
    </source>
</evidence>
<dbReference type="InterPro" id="IPR035965">
    <property type="entry name" value="PAS-like_dom_sf"/>
</dbReference>
<evidence type="ECO:0000256" key="15">
    <source>
        <dbReference type="ARBA" id="ARBA00023136"/>
    </source>
</evidence>
<dbReference type="CDD" id="cd17546">
    <property type="entry name" value="REC_hyHK_CKI1_RcsC-like"/>
    <property type="match status" value="1"/>
</dbReference>
<dbReference type="SUPFAM" id="SSF47226">
    <property type="entry name" value="Histidine-containing phosphotransfer domain, HPT domain"/>
    <property type="match status" value="1"/>
</dbReference>
<dbReference type="SUPFAM" id="SSF55785">
    <property type="entry name" value="PYP-like sensor domain (PAS domain)"/>
    <property type="match status" value="1"/>
</dbReference>
<evidence type="ECO:0000256" key="6">
    <source>
        <dbReference type="ARBA" id="ARBA00022679"/>
    </source>
</evidence>
<dbReference type="Gene3D" id="3.40.50.2300">
    <property type="match status" value="2"/>
</dbReference>
<feature type="coiled-coil region" evidence="20">
    <location>
        <begin position="118"/>
        <end position="145"/>
    </location>
</feature>
<evidence type="ECO:0000256" key="10">
    <source>
        <dbReference type="ARBA" id="ARBA00022777"/>
    </source>
</evidence>
<keyword evidence="6" id="KW-0808">Transferase</keyword>
<evidence type="ECO:0000256" key="3">
    <source>
        <dbReference type="ARBA" id="ARBA00012438"/>
    </source>
</evidence>
<dbReference type="Gene3D" id="3.30.450.20">
    <property type="entry name" value="PAS domain"/>
    <property type="match status" value="1"/>
</dbReference>
<dbReference type="InterPro" id="IPR036641">
    <property type="entry name" value="HPT_dom_sf"/>
</dbReference>
<feature type="modified residue" description="4-aspartylphosphate" evidence="19">
    <location>
        <position position="444"/>
    </location>
</feature>
<dbReference type="InterPro" id="IPR005467">
    <property type="entry name" value="His_kinase_dom"/>
</dbReference>
<dbReference type="PROSITE" id="PS50110">
    <property type="entry name" value="RESPONSE_REGULATORY"/>
    <property type="match status" value="2"/>
</dbReference>
<dbReference type="Gene3D" id="3.30.565.10">
    <property type="entry name" value="Histidine kinase-like ATPase, C-terminal domain"/>
    <property type="match status" value="1"/>
</dbReference>
<dbReference type="AlphaFoldDB" id="A0A845G512"/>
<dbReference type="CDD" id="cd00130">
    <property type="entry name" value="PAS"/>
    <property type="match status" value="1"/>
</dbReference>
<gene>
    <name evidence="26" type="ORF">GTP91_21555</name>
</gene>
<sequence length="776" mass="84590">MPHPLNPDQLSNIIDIAENAILCTDESQRIILFNRGAERMFGWAASEVIGKSLELLIPRRFRSGHAERVSAFRHSDRPARRMGERSAIYAVRKDGTEFPAEATISKSGEGGRVVLTAILQDISERKAYEQELEQAKETAEAAVRAKSMFLANMSHEIRTPLNAVIGMTSLLLHTRIDEEQRDYAETIRSSSEALLAVINDLLDYSKMEVGRLDLERHAVEIRRCVEDALDLVASSAGEKQLDLAYIIEPGVPATVLSDATRLRQILVNLLSNAIKFTHHGEVVVTVAAASQDANTYSLSFAVKDTGIGIPEHSQESIFRSFTQVDPSTTRRYGGTGLGLTISRRLAEIMGGSLTVQSEMGKGSTFTLTLVAEANDGQLAEDILLDRSASVEGKRILIVDDNATNRRILMRQALLWGMEALSAASAAEAIDLVRHGAPFDVAVLDMQMPDMDGASLAAELRKIRDKATLPLVLLTSVGHRQAGGSLDGGMFAAWLNKPIKPRALLDALRQVLSKRAAVIAPPRLVTTPGPAAAVDILVAEDNTINQKVLRQLLRHLGYQADVVANGVEALAALEDRHYQIILMDMQMPEMDGLELTRRLRQRFKGSGSPYIIAMTANALPGDRERCLDAGMDEYVAKPIELHVLNSALSAAIAQVAARRPDDAVLSEARIDQLRAIGDDLSLLDEVVASFIAEVPQLLEKLANAATAQDAKLLASTAHYLQSSIEFVGANRMRLPCTNLELMGKGENFDDAAEQLQDLALAYEDTRKALLELNPAAD</sequence>
<feature type="domain" description="PAC" evidence="24">
    <location>
        <begin position="84"/>
        <end position="134"/>
    </location>
</feature>
<dbReference type="PROSITE" id="PS50113">
    <property type="entry name" value="PAC"/>
    <property type="match status" value="1"/>
</dbReference>
<dbReference type="GO" id="GO:0000155">
    <property type="term" value="F:phosphorelay sensor kinase activity"/>
    <property type="evidence" value="ECO:0007669"/>
    <property type="project" value="InterPro"/>
</dbReference>
<name>A0A845G512_9BURK</name>
<comment type="caution">
    <text evidence="26">The sequence shown here is derived from an EMBL/GenBank/DDBJ whole genome shotgun (WGS) entry which is preliminary data.</text>
</comment>
<feature type="domain" description="HPt" evidence="25">
    <location>
        <begin position="678"/>
        <end position="775"/>
    </location>
</feature>
<dbReference type="InterPro" id="IPR008207">
    <property type="entry name" value="Sig_transdc_His_kin_Hpt_dom"/>
</dbReference>
<keyword evidence="8" id="KW-0732">Signal</keyword>
<proteinExistence type="predicted"/>
<dbReference type="Pfam" id="PF01627">
    <property type="entry name" value="Hpt"/>
    <property type="match status" value="1"/>
</dbReference>
<keyword evidence="5 19" id="KW-0597">Phosphoprotein</keyword>
<evidence type="ECO:0000256" key="12">
    <source>
        <dbReference type="ARBA" id="ARBA00022989"/>
    </source>
</evidence>
<keyword evidence="14" id="KW-0843">Virulence</keyword>
<dbReference type="Pfam" id="PF00072">
    <property type="entry name" value="Response_reg"/>
    <property type="match status" value="2"/>
</dbReference>
<evidence type="ECO:0000256" key="14">
    <source>
        <dbReference type="ARBA" id="ARBA00023026"/>
    </source>
</evidence>
<dbReference type="Pfam" id="PF02518">
    <property type="entry name" value="HATPase_c"/>
    <property type="match status" value="1"/>
</dbReference>
<keyword evidence="10" id="KW-0418">Kinase</keyword>
<dbReference type="InterPro" id="IPR000700">
    <property type="entry name" value="PAS-assoc_C"/>
</dbReference>
<comment type="catalytic activity">
    <reaction evidence="1">
        <text>ATP + protein L-histidine = ADP + protein N-phospho-L-histidine.</text>
        <dbReference type="EC" id="2.7.13.3"/>
    </reaction>
</comment>
<dbReference type="GO" id="GO:0005524">
    <property type="term" value="F:ATP binding"/>
    <property type="evidence" value="ECO:0007669"/>
    <property type="project" value="UniProtKB-KW"/>
</dbReference>
<dbReference type="CDD" id="cd00082">
    <property type="entry name" value="HisKA"/>
    <property type="match status" value="1"/>
</dbReference>
<keyword evidence="11" id="KW-0067">ATP-binding</keyword>
<evidence type="ECO:0000259" key="21">
    <source>
        <dbReference type="PROSITE" id="PS50109"/>
    </source>
</evidence>
<dbReference type="EMBL" id="WWCW01000086">
    <property type="protein sequence ID" value="MYM89753.1"/>
    <property type="molecule type" value="Genomic_DNA"/>
</dbReference>
<dbReference type="Gene3D" id="1.10.287.130">
    <property type="match status" value="1"/>
</dbReference>
<dbReference type="PANTHER" id="PTHR45339">
    <property type="entry name" value="HYBRID SIGNAL TRANSDUCTION HISTIDINE KINASE J"/>
    <property type="match status" value="1"/>
</dbReference>
<evidence type="ECO:0000256" key="1">
    <source>
        <dbReference type="ARBA" id="ARBA00000085"/>
    </source>
</evidence>
<dbReference type="NCBIfam" id="TIGR00229">
    <property type="entry name" value="sensory_box"/>
    <property type="match status" value="1"/>
</dbReference>
<evidence type="ECO:0000256" key="9">
    <source>
        <dbReference type="ARBA" id="ARBA00022741"/>
    </source>
</evidence>
<dbReference type="SUPFAM" id="SSF47384">
    <property type="entry name" value="Homodimeric domain of signal transducing histidine kinase"/>
    <property type="match status" value="1"/>
</dbReference>
<dbReference type="InterPro" id="IPR036890">
    <property type="entry name" value="HATPase_C_sf"/>
</dbReference>
<dbReference type="InterPro" id="IPR036097">
    <property type="entry name" value="HisK_dim/P_sf"/>
</dbReference>
<evidence type="ECO:0000259" key="23">
    <source>
        <dbReference type="PROSITE" id="PS50112"/>
    </source>
</evidence>
<dbReference type="Gene3D" id="1.20.120.160">
    <property type="entry name" value="HPT domain"/>
    <property type="match status" value="1"/>
</dbReference>
<dbReference type="InterPro" id="IPR004358">
    <property type="entry name" value="Sig_transdc_His_kin-like_C"/>
</dbReference>
<dbReference type="InterPro" id="IPR001789">
    <property type="entry name" value="Sig_transdc_resp-reg_receiver"/>
</dbReference>
<dbReference type="SMART" id="SM00388">
    <property type="entry name" value="HisKA"/>
    <property type="match status" value="1"/>
</dbReference>
<dbReference type="SUPFAM" id="SSF52172">
    <property type="entry name" value="CheY-like"/>
    <property type="match status" value="2"/>
</dbReference>